<feature type="chain" id="PRO_5001514532" evidence="1">
    <location>
        <begin position="24"/>
        <end position="91"/>
    </location>
</feature>
<accession>A0A023EZI2</accession>
<protein>
    <submittedName>
        <fullName evidence="2">Putative secreted protein</fullName>
    </submittedName>
</protein>
<dbReference type="AlphaFoldDB" id="A0A023EZI2"/>
<dbReference type="EMBL" id="GBBI01004526">
    <property type="protein sequence ID" value="JAC14186.1"/>
    <property type="molecule type" value="mRNA"/>
</dbReference>
<organism evidence="2">
    <name type="scientific">Triatoma infestans</name>
    <name type="common">Assassin bug</name>
    <dbReference type="NCBI Taxonomy" id="30076"/>
    <lineage>
        <taxon>Eukaryota</taxon>
        <taxon>Metazoa</taxon>
        <taxon>Ecdysozoa</taxon>
        <taxon>Arthropoda</taxon>
        <taxon>Hexapoda</taxon>
        <taxon>Insecta</taxon>
        <taxon>Pterygota</taxon>
        <taxon>Neoptera</taxon>
        <taxon>Paraneoptera</taxon>
        <taxon>Hemiptera</taxon>
        <taxon>Heteroptera</taxon>
        <taxon>Panheteroptera</taxon>
        <taxon>Cimicomorpha</taxon>
        <taxon>Reduviidae</taxon>
        <taxon>Triatominae</taxon>
        <taxon>Triatoma</taxon>
    </lineage>
</organism>
<feature type="non-terminal residue" evidence="2">
    <location>
        <position position="91"/>
    </location>
</feature>
<evidence type="ECO:0000313" key="2">
    <source>
        <dbReference type="EMBL" id="JAC14186.1"/>
    </source>
</evidence>
<evidence type="ECO:0000256" key="1">
    <source>
        <dbReference type="SAM" id="SignalP"/>
    </source>
</evidence>
<sequence length="91" mass="10160">MMNNNLLGLSLLLMSSIMQIADGAILRQIFHISPGEPEICKYEKLEIRVGEEYNDTDMCKQYSCEKSNRPNELLLGILSCGSMSVDVDKGC</sequence>
<proteinExistence type="evidence at transcript level"/>
<feature type="signal peptide" evidence="1">
    <location>
        <begin position="1"/>
        <end position="23"/>
    </location>
</feature>
<name>A0A023EZI2_TRIIF</name>
<keyword evidence="1" id="KW-0732">Signal</keyword>
<reference evidence="2" key="1">
    <citation type="journal article" date="2014" name="PLoS Negl. Trop. Dis.">
        <title>An updated insight into the Sialotranscriptome of Triatoma infestans: developmental stage and geographic variations.</title>
        <authorList>
            <person name="Schwarz A."/>
            <person name="Medrano-Mercado N."/>
            <person name="Schaub G.A."/>
            <person name="Struchiner C.J."/>
            <person name="Bargues M.D."/>
            <person name="Levy M.Z."/>
            <person name="Ribeiro J.M."/>
        </authorList>
    </citation>
    <scope>NUCLEOTIDE SEQUENCE</scope>
    <source>
        <strain evidence="2">Chile</strain>
        <tissue evidence="2">Salivary glands</tissue>
    </source>
</reference>